<keyword evidence="1" id="KW-0472">Membrane</keyword>
<feature type="transmembrane region" description="Helical" evidence="1">
    <location>
        <begin position="52"/>
        <end position="83"/>
    </location>
</feature>
<dbReference type="EMBL" id="JAQQAF010000002">
    <property type="protein sequence ID" value="KAJ8505584.1"/>
    <property type="molecule type" value="Genomic_DNA"/>
</dbReference>
<keyword evidence="1" id="KW-1133">Transmembrane helix</keyword>
<proteinExistence type="predicted"/>
<sequence length="105" mass="12109">MKRSFNNFILYGMDQRCASVIIWNKHMPCSRGCDKLLKYASRLTVAVKWKPAVLVAAGICIIGCLDFTAADGGCYIFILQWIISHRRYYFLRYSALNTRNTYILS</sequence>
<evidence type="ECO:0000313" key="2">
    <source>
        <dbReference type="EMBL" id="KAJ8505584.1"/>
    </source>
</evidence>
<name>A0AAV8RN65_ENSVE</name>
<protein>
    <submittedName>
        <fullName evidence="2">Uncharacterized protein</fullName>
    </submittedName>
</protein>
<comment type="caution">
    <text evidence="2">The sequence shown here is derived from an EMBL/GenBank/DDBJ whole genome shotgun (WGS) entry which is preliminary data.</text>
</comment>
<organism evidence="2 3">
    <name type="scientific">Ensete ventricosum</name>
    <name type="common">Abyssinian banana</name>
    <name type="synonym">Musa ensete</name>
    <dbReference type="NCBI Taxonomy" id="4639"/>
    <lineage>
        <taxon>Eukaryota</taxon>
        <taxon>Viridiplantae</taxon>
        <taxon>Streptophyta</taxon>
        <taxon>Embryophyta</taxon>
        <taxon>Tracheophyta</taxon>
        <taxon>Spermatophyta</taxon>
        <taxon>Magnoliopsida</taxon>
        <taxon>Liliopsida</taxon>
        <taxon>Zingiberales</taxon>
        <taxon>Musaceae</taxon>
        <taxon>Ensete</taxon>
    </lineage>
</organism>
<gene>
    <name evidence="2" type="ORF">OPV22_006470</name>
</gene>
<keyword evidence="1" id="KW-0812">Transmembrane</keyword>
<dbReference type="Proteomes" id="UP001222027">
    <property type="component" value="Unassembled WGS sequence"/>
</dbReference>
<accession>A0AAV8RN65</accession>
<evidence type="ECO:0000256" key="1">
    <source>
        <dbReference type="SAM" id="Phobius"/>
    </source>
</evidence>
<reference evidence="2 3" key="1">
    <citation type="submission" date="2022-12" db="EMBL/GenBank/DDBJ databases">
        <title>Chromosome-scale assembly of the Ensete ventricosum genome.</title>
        <authorList>
            <person name="Dussert Y."/>
            <person name="Stocks J."/>
            <person name="Wendawek A."/>
            <person name="Woldeyes F."/>
            <person name="Nichols R.A."/>
            <person name="Borrell J.S."/>
        </authorList>
    </citation>
    <scope>NUCLEOTIDE SEQUENCE [LARGE SCALE GENOMIC DNA]</scope>
    <source>
        <strain evidence="3">cv. Maze</strain>
        <tissue evidence="2">Seeds</tissue>
    </source>
</reference>
<dbReference type="AlphaFoldDB" id="A0AAV8RN65"/>
<evidence type="ECO:0000313" key="3">
    <source>
        <dbReference type="Proteomes" id="UP001222027"/>
    </source>
</evidence>
<keyword evidence="3" id="KW-1185">Reference proteome</keyword>